<proteinExistence type="predicted"/>
<evidence type="ECO:0000313" key="2">
    <source>
        <dbReference type="Proteomes" id="UP000095283"/>
    </source>
</evidence>
<accession>A0A1I7XAG4</accession>
<keyword evidence="2" id="KW-1185">Reference proteome</keyword>
<dbReference type="WBParaSite" id="Hba_14508">
    <property type="protein sequence ID" value="Hba_14508"/>
    <property type="gene ID" value="Hba_14508"/>
</dbReference>
<dbReference type="InterPro" id="IPR011009">
    <property type="entry name" value="Kinase-like_dom_sf"/>
</dbReference>
<dbReference type="Gene3D" id="3.90.1200.10">
    <property type="match status" value="1"/>
</dbReference>
<organism evidence="2 3">
    <name type="scientific">Heterorhabditis bacteriophora</name>
    <name type="common">Entomopathogenic nematode worm</name>
    <dbReference type="NCBI Taxonomy" id="37862"/>
    <lineage>
        <taxon>Eukaryota</taxon>
        <taxon>Metazoa</taxon>
        <taxon>Ecdysozoa</taxon>
        <taxon>Nematoda</taxon>
        <taxon>Chromadorea</taxon>
        <taxon>Rhabditida</taxon>
        <taxon>Rhabditina</taxon>
        <taxon>Rhabditomorpha</taxon>
        <taxon>Strongyloidea</taxon>
        <taxon>Heterorhabditidae</taxon>
        <taxon>Heterorhabditis</taxon>
    </lineage>
</organism>
<dbReference type="InterPro" id="IPR015897">
    <property type="entry name" value="CHK_kinase-like"/>
</dbReference>
<dbReference type="PANTHER" id="PTHR23020">
    <property type="entry name" value="UNCHARACTERIZED NUCLEAR HORMONE RECEPTOR-RELATED"/>
    <property type="match status" value="1"/>
</dbReference>
<sequence length="345" mass="39895">MSDRSTDHDGHENKEYLCGTDVTLQWLLQMMADTLNKPFEEEPQWITERLNRPSWDEYATSSVIRVTFGWEDDDLPKSVVLKTPVSKEMREDDEGKFHYIMFKRECNVYEWTQKYPKLAAPRIFHIKRNSKEGSGVVVMEDIGDRGQQQDAAKGLSLDAMRDLLRNLALLHAQSMKQTSWSTLYTAKFFTTEYLHETATESAEALKVPRVLVHGEPYASNVFVILDAKEQRLAGLIDWTECHSGCFAEDLAKAICWNLSAKDRMEFTSSLLEGYHYHLTRYSDGECHMTIDLIRRGFEQFLPMAMVTLVAKVMQVRTRNDVEPLIERAKSLIQNVYAMTRLMQDV</sequence>
<evidence type="ECO:0000313" key="3">
    <source>
        <dbReference type="WBParaSite" id="Hba_14508"/>
    </source>
</evidence>
<dbReference type="PANTHER" id="PTHR23020:SF12">
    <property type="entry name" value="CHK KINASE-LIKE DOMAIN-CONTAINING PROTEIN"/>
    <property type="match status" value="1"/>
</dbReference>
<dbReference type="AlphaFoldDB" id="A0A1I7XAG4"/>
<feature type="domain" description="CHK kinase-like" evidence="1">
    <location>
        <begin position="137"/>
        <end position="284"/>
    </location>
</feature>
<name>A0A1I7XAG4_HETBA</name>
<evidence type="ECO:0000259" key="1">
    <source>
        <dbReference type="SMART" id="SM00587"/>
    </source>
</evidence>
<dbReference type="Pfam" id="PF07914">
    <property type="entry name" value="DUF1679"/>
    <property type="match status" value="1"/>
</dbReference>
<reference evidence="3" key="1">
    <citation type="submission" date="2016-11" db="UniProtKB">
        <authorList>
            <consortium name="WormBaseParasite"/>
        </authorList>
    </citation>
    <scope>IDENTIFICATION</scope>
</reference>
<dbReference type="InterPro" id="IPR012877">
    <property type="entry name" value="Dhs-27"/>
</dbReference>
<protein>
    <submittedName>
        <fullName evidence="3">CHK domain-containing protein</fullName>
    </submittedName>
</protein>
<dbReference type="InterPro" id="IPR052961">
    <property type="entry name" value="Oxido-Kinase-like_Enzymes"/>
</dbReference>
<dbReference type="Proteomes" id="UP000095283">
    <property type="component" value="Unplaced"/>
</dbReference>
<dbReference type="SUPFAM" id="SSF56112">
    <property type="entry name" value="Protein kinase-like (PK-like)"/>
    <property type="match status" value="1"/>
</dbReference>
<dbReference type="SMART" id="SM00587">
    <property type="entry name" value="CHK"/>
    <property type="match status" value="1"/>
</dbReference>